<feature type="transmembrane region" description="Helical" evidence="1">
    <location>
        <begin position="6"/>
        <end position="34"/>
    </location>
</feature>
<keyword evidence="1" id="KW-0472">Membrane</keyword>
<reference evidence="2 3" key="1">
    <citation type="submission" date="2020-06" db="EMBL/GenBank/DDBJ databases">
        <authorList>
            <person name="Qiu C."/>
            <person name="Liu Z."/>
        </authorList>
    </citation>
    <scope>NUCLEOTIDE SEQUENCE [LARGE SCALE GENOMIC DNA]</scope>
    <source>
        <strain evidence="2 3">EM 1</strain>
    </source>
</reference>
<organism evidence="2 3">
    <name type="scientific">Undibacterium oligocarboniphilum</name>
    <dbReference type="NCBI Taxonomy" id="666702"/>
    <lineage>
        <taxon>Bacteria</taxon>
        <taxon>Pseudomonadati</taxon>
        <taxon>Pseudomonadota</taxon>
        <taxon>Betaproteobacteria</taxon>
        <taxon>Burkholderiales</taxon>
        <taxon>Oxalobacteraceae</taxon>
        <taxon>Undibacterium</taxon>
    </lineage>
</organism>
<keyword evidence="1" id="KW-1133">Transmembrane helix</keyword>
<dbReference type="RefSeq" id="WP_176805216.1">
    <property type="nucleotide sequence ID" value="NZ_JABXYJ010000017.1"/>
</dbReference>
<gene>
    <name evidence="2" type="ORF">HV832_16865</name>
</gene>
<dbReference type="AlphaFoldDB" id="A0A850QIS9"/>
<keyword evidence="1" id="KW-0812">Transmembrane</keyword>
<dbReference type="EMBL" id="JABXYJ010000017">
    <property type="protein sequence ID" value="NVO79491.1"/>
    <property type="molecule type" value="Genomic_DNA"/>
</dbReference>
<sequence>MNILTAIPGLFSVFGFVLILGIALVVESVVRYFIAQGWNKAKIKFTYYEILSRLDSAFARLMRR</sequence>
<name>A0A850QIS9_9BURK</name>
<evidence type="ECO:0000313" key="2">
    <source>
        <dbReference type="EMBL" id="NVO79491.1"/>
    </source>
</evidence>
<proteinExistence type="predicted"/>
<dbReference type="Proteomes" id="UP000588051">
    <property type="component" value="Unassembled WGS sequence"/>
</dbReference>
<accession>A0A850QIS9</accession>
<comment type="caution">
    <text evidence="2">The sequence shown here is derived from an EMBL/GenBank/DDBJ whole genome shotgun (WGS) entry which is preliminary data.</text>
</comment>
<keyword evidence="3" id="KW-1185">Reference proteome</keyword>
<protein>
    <submittedName>
        <fullName evidence="2">Uncharacterized protein</fullName>
    </submittedName>
</protein>
<evidence type="ECO:0000256" key="1">
    <source>
        <dbReference type="SAM" id="Phobius"/>
    </source>
</evidence>
<evidence type="ECO:0000313" key="3">
    <source>
        <dbReference type="Proteomes" id="UP000588051"/>
    </source>
</evidence>